<dbReference type="RefSeq" id="WP_264841614.1">
    <property type="nucleotide sequence ID" value="NZ_AP025628.1"/>
</dbReference>
<keyword evidence="2" id="KW-0067">ATP-binding</keyword>
<keyword evidence="1" id="KW-0547">Nucleotide-binding</keyword>
<dbReference type="Gene3D" id="3.30.450.20">
    <property type="entry name" value="PAS domain"/>
    <property type="match status" value="1"/>
</dbReference>
<dbReference type="InterPro" id="IPR025662">
    <property type="entry name" value="Sigma_54_int_dom_ATP-bd_1"/>
</dbReference>
<evidence type="ECO:0000313" key="9">
    <source>
        <dbReference type="EMBL" id="BDG60930.1"/>
    </source>
</evidence>
<dbReference type="InterPro" id="IPR002078">
    <property type="entry name" value="Sigma_54_int"/>
</dbReference>
<dbReference type="PROSITE" id="PS50045">
    <property type="entry name" value="SIGMA54_INTERACT_4"/>
    <property type="match status" value="1"/>
</dbReference>
<dbReference type="PROSITE" id="PS50112">
    <property type="entry name" value="PAS"/>
    <property type="match status" value="1"/>
</dbReference>
<evidence type="ECO:0008006" key="11">
    <source>
        <dbReference type="Google" id="ProtNLM"/>
    </source>
</evidence>
<evidence type="ECO:0000256" key="3">
    <source>
        <dbReference type="ARBA" id="ARBA00023015"/>
    </source>
</evidence>
<evidence type="ECO:0000259" key="7">
    <source>
        <dbReference type="PROSITE" id="PS50045"/>
    </source>
</evidence>
<evidence type="ECO:0000259" key="8">
    <source>
        <dbReference type="PROSITE" id="PS50112"/>
    </source>
</evidence>
<dbReference type="InterPro" id="IPR025943">
    <property type="entry name" value="Sigma_54_int_dom_ATP-bd_2"/>
</dbReference>
<reference evidence="9" key="1">
    <citation type="submission" date="2022-03" db="EMBL/GenBank/DDBJ databases">
        <title>Complete genome sequence of Caldinitratiruptor microaerophilus.</title>
        <authorList>
            <person name="Mukaiyama R."/>
            <person name="Nishiyama T."/>
            <person name="Ueda K."/>
        </authorList>
    </citation>
    <scope>NUCLEOTIDE SEQUENCE</scope>
    <source>
        <strain evidence="9">JCM 16183</strain>
    </source>
</reference>
<evidence type="ECO:0000256" key="5">
    <source>
        <dbReference type="ARBA" id="ARBA00023163"/>
    </source>
</evidence>
<feature type="domain" description="PAS" evidence="8">
    <location>
        <begin position="123"/>
        <end position="178"/>
    </location>
</feature>
<evidence type="ECO:0000313" key="10">
    <source>
        <dbReference type="Proteomes" id="UP001163687"/>
    </source>
</evidence>
<dbReference type="InterPro" id="IPR035965">
    <property type="entry name" value="PAS-like_dom_sf"/>
</dbReference>
<dbReference type="SUPFAM" id="SSF46689">
    <property type="entry name" value="Homeodomain-like"/>
    <property type="match status" value="1"/>
</dbReference>
<dbReference type="GO" id="GO:0043565">
    <property type="term" value="F:sequence-specific DNA binding"/>
    <property type="evidence" value="ECO:0007669"/>
    <property type="project" value="InterPro"/>
</dbReference>
<dbReference type="PANTHER" id="PTHR32071">
    <property type="entry name" value="TRANSCRIPTIONAL REGULATORY PROTEIN"/>
    <property type="match status" value="1"/>
</dbReference>
<dbReference type="Gene3D" id="1.10.8.60">
    <property type="match status" value="1"/>
</dbReference>
<dbReference type="InterPro" id="IPR058031">
    <property type="entry name" value="AAA_lid_NorR"/>
</dbReference>
<dbReference type="Proteomes" id="UP001163687">
    <property type="component" value="Chromosome"/>
</dbReference>
<dbReference type="PROSITE" id="PS00676">
    <property type="entry name" value="SIGMA54_INTERACT_2"/>
    <property type="match status" value="1"/>
</dbReference>
<dbReference type="InterPro" id="IPR027417">
    <property type="entry name" value="P-loop_NTPase"/>
</dbReference>
<dbReference type="Gene3D" id="1.10.10.60">
    <property type="entry name" value="Homeodomain-like"/>
    <property type="match status" value="1"/>
</dbReference>
<dbReference type="PRINTS" id="PR01590">
    <property type="entry name" value="HTHFIS"/>
</dbReference>
<dbReference type="FunFam" id="3.40.50.300:FF:000006">
    <property type="entry name" value="DNA-binding transcriptional regulator NtrC"/>
    <property type="match status" value="1"/>
</dbReference>
<dbReference type="SMART" id="SM00091">
    <property type="entry name" value="PAS"/>
    <property type="match status" value="1"/>
</dbReference>
<name>A0AA35CKF7_9FIRM</name>
<dbReference type="SMART" id="SM00382">
    <property type="entry name" value="AAA"/>
    <property type="match status" value="1"/>
</dbReference>
<proteinExistence type="predicted"/>
<dbReference type="CDD" id="cd00009">
    <property type="entry name" value="AAA"/>
    <property type="match status" value="1"/>
</dbReference>
<sequence length="633" mass="68419">MTYLRPDPATIPVRRVVSVDAHAPVRAIRESDAPVVVLLRDGLPSGAARRVALLPLLGGRDERAAADLPWRPVTVRRGLSLDDLTDPSLYEGFSVLVGEDGQVRGAVDPADLGVWVARNLALLEARFRSVLTLSEHAISIIDGEGNVVAWNETAERLYGISPQAILGRPLASFFRPEDLWSLKAIRHGTSVRQGYHLPRPDVHVIINAAPVELDGQVVGAVSVEQDVTRLVRMNEQLQAARTEVQALQSRVEQFRQAGAGDPFRAVTGRAEGVRRAVELARRAAGTSATVLIRGESGVGKDLLAQAIHSASDRSRGPFIAINCGAIPPSLFESELFGYEPGAFTGAERKGKPGKLELAHGGTLFLDEVADLPLEIQVKLLRVLQDRTFYRVGGTRPQTVDIRVIAATNRDIEEMVRRGAFRADLYYRLNVICIELPPLRERPDDLPDLIHQFLQEFSLKYDRRILGVQPEVMEALFRYHWPGNIRELRNVIERLVVLADDGIIRVAQLPEHLLPSPSADASPRAPAPRIVPPVRAVADPAAPVPPAPAARSATVERPAAPAPHAALSGRAAAAAVLPLGSAAEAAERQAIEAALAATGGNRARAARLLGVSRATLYNKLRRLGLAGGTIETGR</sequence>
<accession>A0AA35CKF7</accession>
<protein>
    <recommendedName>
        <fullName evidence="11">PAS domain S-box-containing protein</fullName>
    </recommendedName>
</protein>
<evidence type="ECO:0000256" key="4">
    <source>
        <dbReference type="ARBA" id="ARBA00023125"/>
    </source>
</evidence>
<feature type="domain" description="Sigma-54 factor interaction" evidence="7">
    <location>
        <begin position="266"/>
        <end position="496"/>
    </location>
</feature>
<dbReference type="GO" id="GO:0006355">
    <property type="term" value="P:regulation of DNA-templated transcription"/>
    <property type="evidence" value="ECO:0007669"/>
    <property type="project" value="InterPro"/>
</dbReference>
<evidence type="ECO:0000256" key="6">
    <source>
        <dbReference type="SAM" id="Coils"/>
    </source>
</evidence>
<dbReference type="InterPro" id="IPR025944">
    <property type="entry name" value="Sigma_54_int_dom_CS"/>
</dbReference>
<dbReference type="Pfam" id="PF02954">
    <property type="entry name" value="HTH_8"/>
    <property type="match status" value="1"/>
</dbReference>
<evidence type="ECO:0000256" key="2">
    <source>
        <dbReference type="ARBA" id="ARBA00022840"/>
    </source>
</evidence>
<keyword evidence="6" id="KW-0175">Coiled coil</keyword>
<keyword evidence="5" id="KW-0804">Transcription</keyword>
<dbReference type="SUPFAM" id="SSF55785">
    <property type="entry name" value="PYP-like sensor domain (PAS domain)"/>
    <property type="match status" value="1"/>
</dbReference>
<dbReference type="InterPro" id="IPR009057">
    <property type="entry name" value="Homeodomain-like_sf"/>
</dbReference>
<keyword evidence="3" id="KW-0805">Transcription regulation</keyword>
<dbReference type="Pfam" id="PF00158">
    <property type="entry name" value="Sigma54_activat"/>
    <property type="match status" value="1"/>
</dbReference>
<dbReference type="Gene3D" id="3.40.50.300">
    <property type="entry name" value="P-loop containing nucleotide triphosphate hydrolases"/>
    <property type="match status" value="1"/>
</dbReference>
<evidence type="ECO:0000256" key="1">
    <source>
        <dbReference type="ARBA" id="ARBA00022741"/>
    </source>
</evidence>
<dbReference type="PANTHER" id="PTHR32071:SF57">
    <property type="entry name" value="C4-DICARBOXYLATE TRANSPORT TRANSCRIPTIONAL REGULATORY PROTEIN DCTD"/>
    <property type="match status" value="1"/>
</dbReference>
<feature type="coiled-coil region" evidence="6">
    <location>
        <begin position="230"/>
        <end position="257"/>
    </location>
</feature>
<dbReference type="NCBIfam" id="TIGR00229">
    <property type="entry name" value="sensory_box"/>
    <property type="match status" value="1"/>
</dbReference>
<dbReference type="InterPro" id="IPR003593">
    <property type="entry name" value="AAA+_ATPase"/>
</dbReference>
<gene>
    <name evidence="9" type="ORF">caldi_20200</name>
</gene>
<dbReference type="InterPro" id="IPR000014">
    <property type="entry name" value="PAS"/>
</dbReference>
<dbReference type="InterPro" id="IPR002197">
    <property type="entry name" value="HTH_Fis"/>
</dbReference>
<dbReference type="KEGG" id="cmic:caldi_20200"/>
<dbReference type="Pfam" id="PF25601">
    <property type="entry name" value="AAA_lid_14"/>
    <property type="match status" value="1"/>
</dbReference>
<dbReference type="PROSITE" id="PS00675">
    <property type="entry name" value="SIGMA54_INTERACT_1"/>
    <property type="match status" value="1"/>
</dbReference>
<dbReference type="SUPFAM" id="SSF52540">
    <property type="entry name" value="P-loop containing nucleoside triphosphate hydrolases"/>
    <property type="match status" value="1"/>
</dbReference>
<dbReference type="EMBL" id="AP025628">
    <property type="protein sequence ID" value="BDG60930.1"/>
    <property type="molecule type" value="Genomic_DNA"/>
</dbReference>
<dbReference type="Pfam" id="PF13426">
    <property type="entry name" value="PAS_9"/>
    <property type="match status" value="1"/>
</dbReference>
<keyword evidence="10" id="KW-1185">Reference proteome</keyword>
<dbReference type="CDD" id="cd00130">
    <property type="entry name" value="PAS"/>
    <property type="match status" value="1"/>
</dbReference>
<dbReference type="PROSITE" id="PS00688">
    <property type="entry name" value="SIGMA54_INTERACT_3"/>
    <property type="match status" value="1"/>
</dbReference>
<dbReference type="GO" id="GO:0005524">
    <property type="term" value="F:ATP binding"/>
    <property type="evidence" value="ECO:0007669"/>
    <property type="project" value="UniProtKB-KW"/>
</dbReference>
<dbReference type="AlphaFoldDB" id="A0AA35CKF7"/>
<keyword evidence="4" id="KW-0238">DNA-binding</keyword>
<organism evidence="9 10">
    <name type="scientific">Caldinitratiruptor microaerophilus</name>
    <dbReference type="NCBI Taxonomy" id="671077"/>
    <lineage>
        <taxon>Bacteria</taxon>
        <taxon>Bacillati</taxon>
        <taxon>Bacillota</taxon>
        <taxon>Clostridia</taxon>
        <taxon>Eubacteriales</taxon>
        <taxon>Symbiobacteriaceae</taxon>
        <taxon>Caldinitratiruptor</taxon>
    </lineage>
</organism>